<dbReference type="GO" id="GO:0003677">
    <property type="term" value="F:DNA binding"/>
    <property type="evidence" value="ECO:0007669"/>
    <property type="project" value="InterPro"/>
</dbReference>
<dbReference type="OrthoDB" id="1953754at2"/>
<dbReference type="Pfam" id="PF01807">
    <property type="entry name" value="Zn_ribbon_DnaG"/>
    <property type="match status" value="1"/>
</dbReference>
<dbReference type="PANTHER" id="PTHR30313:SF2">
    <property type="entry name" value="DNA PRIMASE"/>
    <property type="match status" value="1"/>
</dbReference>
<dbReference type="GO" id="GO:0008270">
    <property type="term" value="F:zinc ion binding"/>
    <property type="evidence" value="ECO:0007669"/>
    <property type="project" value="UniProtKB-KW"/>
</dbReference>
<dbReference type="Gene3D" id="3.90.580.10">
    <property type="entry name" value="Zinc finger, CHC2-type domain"/>
    <property type="match status" value="1"/>
</dbReference>
<dbReference type="AlphaFoldDB" id="A0A1V4I566"/>
<evidence type="ECO:0000259" key="4">
    <source>
        <dbReference type="Pfam" id="PF01807"/>
    </source>
</evidence>
<dbReference type="SUPFAM" id="SSF56731">
    <property type="entry name" value="DNA primase core"/>
    <property type="match status" value="1"/>
</dbReference>
<accession>A0A1V4I566</accession>
<feature type="domain" description="Zinc finger CHC2-type" evidence="4">
    <location>
        <begin position="131"/>
        <end position="231"/>
    </location>
</feature>
<dbReference type="EMBL" id="MZGW01000012">
    <property type="protein sequence ID" value="OPJ54745.1"/>
    <property type="molecule type" value="Genomic_DNA"/>
</dbReference>
<dbReference type="RefSeq" id="WP_079413563.1">
    <property type="nucleotide sequence ID" value="NZ_MZGW01000012.1"/>
</dbReference>
<comment type="caution">
    <text evidence="5">The sequence shown here is derived from an EMBL/GenBank/DDBJ whole genome shotgun (WGS) entry which is preliminary data.</text>
</comment>
<dbReference type="GO" id="GO:0006269">
    <property type="term" value="P:DNA replication, synthesis of primer"/>
    <property type="evidence" value="ECO:0007669"/>
    <property type="project" value="TreeGrafter"/>
</dbReference>
<reference evidence="5 6" key="1">
    <citation type="submission" date="2017-03" db="EMBL/GenBank/DDBJ databases">
        <title>Genome sequence of Clostridium thermoalcaliphilum DSM 7309.</title>
        <authorList>
            <person name="Poehlein A."/>
            <person name="Daniel R."/>
        </authorList>
    </citation>
    <scope>NUCLEOTIDE SEQUENCE [LARGE SCALE GENOMIC DNA]</scope>
    <source>
        <strain evidence="5 6">DSM 7309</strain>
    </source>
</reference>
<dbReference type="Gene3D" id="3.40.1360.10">
    <property type="match status" value="1"/>
</dbReference>
<keyword evidence="2" id="KW-0863">Zinc-finger</keyword>
<organism evidence="5 6">
    <name type="scientific">Alkalithermobacter paradoxus</name>
    <dbReference type="NCBI Taxonomy" id="29349"/>
    <lineage>
        <taxon>Bacteria</taxon>
        <taxon>Bacillati</taxon>
        <taxon>Bacillota</taxon>
        <taxon>Clostridia</taxon>
        <taxon>Peptostreptococcales</taxon>
        <taxon>Tepidibacteraceae</taxon>
        <taxon>Alkalithermobacter</taxon>
    </lineage>
</organism>
<dbReference type="InterPro" id="IPR050219">
    <property type="entry name" value="DnaG_primase"/>
</dbReference>
<dbReference type="GO" id="GO:0005737">
    <property type="term" value="C:cytoplasm"/>
    <property type="evidence" value="ECO:0007669"/>
    <property type="project" value="TreeGrafter"/>
</dbReference>
<dbReference type="PANTHER" id="PTHR30313">
    <property type="entry name" value="DNA PRIMASE"/>
    <property type="match status" value="1"/>
</dbReference>
<sequence length="517" mass="60617">MKNIFSFGKVKGMQMEKVLNMPKIHSSFTGLQYLWGMHKMTQHEFIKKEIETCFRIYAKDYIIQFGQYKGMSLFDIDYENEGYVVNYLAKNQSEEIAGIVNYYLQYCRNKNRKQYNYYQEHVYKVYAQLREEINNINRKSDIIKVLEDMGLSVRNDNAKYTPLIRCPFGCEKTPSPYQHAYLLFGVEGSWVINCRKCNEGTNFIKFVAEQKGMTDIDAINYIANIMGINSNGVETSKDIKDIQKKIDQRQEEVQLITKKLSSLDVEEFGFRKGIYPPYYYNRGFTNEDGEKMGVYYAGKYCKNGFKSRICFTVRDLDNRVVGVVGRSQFTENEYYDNQIKYHNIDMSLSKDEQIEVLKAMKRGYIKYYNKLESSYVLYNCNSLVNKKVDEIFICEGPFDVMKMVCHHGYENTVGMFGKDLKSGQLYQLYQLFKDNRENLKIHLFVDNDEAGIKAFEGNVKKLQELGFKNIYKMILKNGKDAAEATKEEVDYAYNRPELQSVRYSEKKITIIDEDVSK</sequence>
<dbReference type="InterPro" id="IPR036977">
    <property type="entry name" value="DNA_primase_Znf_CHC2"/>
</dbReference>
<name>A0A1V4I566_9FIRM</name>
<dbReference type="CDD" id="cd03364">
    <property type="entry name" value="TOPRIM_DnaG_primases"/>
    <property type="match status" value="1"/>
</dbReference>
<evidence type="ECO:0000256" key="1">
    <source>
        <dbReference type="ARBA" id="ARBA00022723"/>
    </source>
</evidence>
<evidence type="ECO:0000256" key="3">
    <source>
        <dbReference type="ARBA" id="ARBA00022833"/>
    </source>
</evidence>
<keyword evidence="1" id="KW-0479">Metal-binding</keyword>
<gene>
    <name evidence="5" type="primary">dnaG_2</name>
    <name evidence="5" type="ORF">CLOTH_19660</name>
</gene>
<evidence type="ECO:0000256" key="2">
    <source>
        <dbReference type="ARBA" id="ARBA00022771"/>
    </source>
</evidence>
<dbReference type="InterPro" id="IPR002694">
    <property type="entry name" value="Znf_CHC2"/>
</dbReference>
<keyword evidence="3" id="KW-0862">Zinc</keyword>
<protein>
    <submittedName>
        <fullName evidence="5">DNA primase</fullName>
    </submittedName>
</protein>
<proteinExistence type="predicted"/>
<dbReference type="SUPFAM" id="SSF57783">
    <property type="entry name" value="Zinc beta-ribbon"/>
    <property type="match status" value="1"/>
</dbReference>
<dbReference type="Proteomes" id="UP000190140">
    <property type="component" value="Unassembled WGS sequence"/>
</dbReference>
<evidence type="ECO:0000313" key="5">
    <source>
        <dbReference type="EMBL" id="OPJ54745.1"/>
    </source>
</evidence>
<dbReference type="Pfam" id="PF13155">
    <property type="entry name" value="Toprim_2"/>
    <property type="match status" value="1"/>
</dbReference>
<keyword evidence="6" id="KW-1185">Reference proteome</keyword>
<dbReference type="InterPro" id="IPR034151">
    <property type="entry name" value="TOPRIM_DnaG_bac"/>
</dbReference>
<evidence type="ECO:0000313" key="6">
    <source>
        <dbReference type="Proteomes" id="UP000190140"/>
    </source>
</evidence>
<dbReference type="GO" id="GO:0003899">
    <property type="term" value="F:DNA-directed RNA polymerase activity"/>
    <property type="evidence" value="ECO:0007669"/>
    <property type="project" value="InterPro"/>
</dbReference>
<dbReference type="STRING" id="29349.CLOTH_19660"/>